<dbReference type="OrthoDB" id="445341at2759"/>
<dbReference type="PANTHER" id="PTHR31212">
    <property type="entry name" value="ALPHA-KETOGLUTARATE-DEPENDENT DIOXYGENASE ALKB HOMOLOG 3"/>
    <property type="match status" value="1"/>
</dbReference>
<dbReference type="Pfam" id="PF13532">
    <property type="entry name" value="2OG-FeII_Oxy_2"/>
    <property type="match status" value="1"/>
</dbReference>
<dbReference type="Proteomes" id="UP000054567">
    <property type="component" value="Unassembled WGS sequence"/>
</dbReference>
<evidence type="ECO:0000256" key="2">
    <source>
        <dbReference type="SAM" id="MobiDB-lite"/>
    </source>
</evidence>
<feature type="region of interest" description="Disordered" evidence="2">
    <location>
        <begin position="361"/>
        <end position="382"/>
    </location>
</feature>
<dbReference type="InterPro" id="IPR036380">
    <property type="entry name" value="Isochorismatase-like_sf"/>
</dbReference>
<dbReference type="InterPro" id="IPR037151">
    <property type="entry name" value="AlkB-like_sf"/>
</dbReference>
<dbReference type="AlphaFoldDB" id="A0A0J6FL62"/>
<gene>
    <name evidence="4" type="ORF">CPAG_07385</name>
</gene>
<dbReference type="InterPro" id="IPR000868">
    <property type="entry name" value="Isochorismatase-like_dom"/>
</dbReference>
<evidence type="ECO:0000313" key="4">
    <source>
        <dbReference type="EMBL" id="KMM71078.1"/>
    </source>
</evidence>
<dbReference type="InterPro" id="IPR005123">
    <property type="entry name" value="Oxoglu/Fe-dep_dioxygenase_dom"/>
</dbReference>
<comment type="similarity">
    <text evidence="1">Belongs to the isochorismatase family.</text>
</comment>
<proteinExistence type="inferred from homology"/>
<reference evidence="5" key="2">
    <citation type="journal article" date="2009" name="Genome Res.">
        <title>Comparative genomic analyses of the human fungal pathogens Coccidioides and their relatives.</title>
        <authorList>
            <person name="Sharpton T.J."/>
            <person name="Stajich J.E."/>
            <person name="Rounsley S.D."/>
            <person name="Gardner M.J."/>
            <person name="Wortman J.R."/>
            <person name="Jordar V.S."/>
            <person name="Maiti R."/>
            <person name="Kodira C.D."/>
            <person name="Neafsey D.E."/>
            <person name="Zeng Q."/>
            <person name="Hung C.-Y."/>
            <person name="McMahan C."/>
            <person name="Muszewska A."/>
            <person name="Grynberg M."/>
            <person name="Mandel M.A."/>
            <person name="Kellner E.M."/>
            <person name="Barker B.M."/>
            <person name="Galgiani J.N."/>
            <person name="Orbach M.J."/>
            <person name="Kirkland T.N."/>
            <person name="Cole G.T."/>
            <person name="Henn M.R."/>
            <person name="Birren B.W."/>
            <person name="Taylor J.W."/>
        </authorList>
    </citation>
    <scope>NUCLEOTIDE SEQUENCE [LARGE SCALE GENOMIC DNA]</scope>
    <source>
        <strain evidence="5">RMSCC 3488</strain>
    </source>
</reference>
<name>A0A0J6FL62_COCPO</name>
<evidence type="ECO:0000313" key="5">
    <source>
        <dbReference type="Proteomes" id="UP000054567"/>
    </source>
</evidence>
<organism evidence="4 5">
    <name type="scientific">Coccidioides posadasii RMSCC 3488</name>
    <dbReference type="NCBI Taxonomy" id="454284"/>
    <lineage>
        <taxon>Eukaryota</taxon>
        <taxon>Fungi</taxon>
        <taxon>Dikarya</taxon>
        <taxon>Ascomycota</taxon>
        <taxon>Pezizomycotina</taxon>
        <taxon>Eurotiomycetes</taxon>
        <taxon>Eurotiomycetidae</taxon>
        <taxon>Onygenales</taxon>
        <taxon>Onygenaceae</taxon>
        <taxon>Coccidioides</taxon>
    </lineage>
</organism>
<evidence type="ECO:0000256" key="1">
    <source>
        <dbReference type="ARBA" id="ARBA00006336"/>
    </source>
</evidence>
<feature type="region of interest" description="Disordered" evidence="2">
    <location>
        <begin position="224"/>
        <end position="266"/>
    </location>
</feature>
<dbReference type="SUPFAM" id="SSF52499">
    <property type="entry name" value="Isochorismatase-like hydrolases"/>
    <property type="match status" value="1"/>
</dbReference>
<dbReference type="GO" id="GO:0051213">
    <property type="term" value="F:dioxygenase activity"/>
    <property type="evidence" value="ECO:0007669"/>
    <property type="project" value="InterPro"/>
</dbReference>
<dbReference type="EMBL" id="DS268112">
    <property type="protein sequence ID" value="KMM71078.1"/>
    <property type="molecule type" value="Genomic_DNA"/>
</dbReference>
<dbReference type="Pfam" id="PF00857">
    <property type="entry name" value="Isochorismatase"/>
    <property type="match status" value="1"/>
</dbReference>
<protein>
    <submittedName>
        <fullName evidence="4">Isochorismatase family protein family</fullName>
    </submittedName>
</protein>
<accession>A0A0J6FL62</accession>
<dbReference type="InterPro" id="IPR027450">
    <property type="entry name" value="AlkB-like"/>
</dbReference>
<reference evidence="5" key="3">
    <citation type="journal article" date="2010" name="Genome Res.">
        <title>Population genomic sequencing of Coccidioides fungi reveals recent hybridization and transposon control.</title>
        <authorList>
            <person name="Neafsey D.E."/>
            <person name="Barker B.M."/>
            <person name="Sharpton T.J."/>
            <person name="Stajich J.E."/>
            <person name="Park D.J."/>
            <person name="Whiston E."/>
            <person name="Hung C.-Y."/>
            <person name="McMahan C."/>
            <person name="White J."/>
            <person name="Sykes S."/>
            <person name="Heiman D."/>
            <person name="Young S."/>
            <person name="Zeng Q."/>
            <person name="Abouelleil A."/>
            <person name="Aftuck L."/>
            <person name="Bessette D."/>
            <person name="Brown A."/>
            <person name="FitzGerald M."/>
            <person name="Lui A."/>
            <person name="Macdonald J.P."/>
            <person name="Priest M."/>
            <person name="Orbach M.J."/>
            <person name="Galgiani J.N."/>
            <person name="Kirkland T.N."/>
            <person name="Cole G.T."/>
            <person name="Birren B.W."/>
            <person name="Henn M.R."/>
            <person name="Taylor J.W."/>
            <person name="Rounsley S.D."/>
        </authorList>
    </citation>
    <scope>NUCLEOTIDE SEQUENCE [LARGE SCALE GENOMIC DNA]</scope>
    <source>
        <strain evidence="5">RMSCC 3488</strain>
    </source>
</reference>
<dbReference type="CDD" id="cd00431">
    <property type="entry name" value="cysteine_hydrolases"/>
    <property type="match status" value="1"/>
</dbReference>
<dbReference type="InterPro" id="IPR032854">
    <property type="entry name" value="ALKBH3"/>
</dbReference>
<dbReference type="PANTHER" id="PTHR31212:SF5">
    <property type="entry name" value="ISOCHORISMATASE FAMILY PROTEIN FAMILY (AFU_ORTHOLOGUE AFUA_3G14500)"/>
    <property type="match status" value="1"/>
</dbReference>
<dbReference type="GO" id="GO:0006307">
    <property type="term" value="P:DNA alkylation repair"/>
    <property type="evidence" value="ECO:0007669"/>
    <property type="project" value="InterPro"/>
</dbReference>
<evidence type="ECO:0000259" key="3">
    <source>
        <dbReference type="PROSITE" id="PS51471"/>
    </source>
</evidence>
<reference evidence="4 5" key="1">
    <citation type="submission" date="2007-06" db="EMBL/GenBank/DDBJ databases">
        <title>The Genome Sequence of Coccidioides posadasii RMSCC_3488.</title>
        <authorList>
            <consortium name="Coccidioides Genome Resources Consortium"/>
            <consortium name="The Broad Institute Genome Sequencing Platform"/>
            <person name="Henn M.R."/>
            <person name="Sykes S."/>
            <person name="Young S."/>
            <person name="Jaffe D."/>
            <person name="Berlin A."/>
            <person name="Alvarez P."/>
            <person name="Butler J."/>
            <person name="Gnerre S."/>
            <person name="Grabherr M."/>
            <person name="Mauceli E."/>
            <person name="Brockman W."/>
            <person name="Kodira C."/>
            <person name="Alvarado L."/>
            <person name="Zeng Q."/>
            <person name="Crawford M."/>
            <person name="Antoine C."/>
            <person name="Devon K."/>
            <person name="Galgiani J."/>
            <person name="Orsborn K."/>
            <person name="Lewis M.L."/>
            <person name="Nusbaum C."/>
            <person name="Galagan J."/>
            <person name="Birren B."/>
        </authorList>
    </citation>
    <scope>NUCLEOTIDE SEQUENCE [LARGE SCALE GENOMIC DNA]</scope>
    <source>
        <strain evidence="4 5">RMSCC 3488</strain>
    </source>
</reference>
<dbReference type="VEuPathDB" id="FungiDB:CPAG_07385"/>
<dbReference type="PROSITE" id="PS51471">
    <property type="entry name" value="FE2OG_OXY"/>
    <property type="match status" value="1"/>
</dbReference>
<feature type="region of interest" description="Disordered" evidence="2">
    <location>
        <begin position="292"/>
        <end position="315"/>
    </location>
</feature>
<dbReference type="SUPFAM" id="SSF51197">
    <property type="entry name" value="Clavaminate synthase-like"/>
    <property type="match status" value="1"/>
</dbReference>
<sequence>MLPPDFFQNIPQISTRRALLVLDLQNDFVSPDGALFVPNTPEFLARIPDLASHFRSSGKVIWVQTLFTRPRDIFSPAAGGDVALVSSDSSSDPEAFLAEHQQHANPCCLPDSAGAQFPPAILSAIDSRADTVLVKSDYSALQSPNVLLSFRSQFITEIYICGALSNVSVYATALDAVRNGFTVTLVEDCLGFRRFSKHRDARRRMTELLGVYTVNSAELLREGKGEGEMGPLRPDLPAETTTTTTTTKEGIAPSQTIEVDDAEPPSPLLSRALRRLRTDEGDDAHINVTRTRTRARTKTGTHPAPTGTQPGRARKTQRLVLYRSGEDRISEHSDKTLDIVRGSSICNVSLGAQRVMTLRTKASATPRSESGDAGRQSQRVPLPHNSLFILGETSNMKWLHGIRQDKRPESTKGPEELAFNGERISLTFRHIGTFINPELDTIWGQGARSKTQDNAGKIIHGEASETERLIHAFGQENQQTVFDWDAHYGEGFDVVNFVTVTNSAKVVLTGDEVSNLQVLLCLVENGIRYDVLQSASDLPPSVRETLDPSPGDDVPIYLDSDDKTYISGSINILTHIGTHRRAQDTPDPSIPINDSGPQDRLERAGRLLDAWRTIVSCPPSPSTEDLLASLEPLTPHLDFVASFLPAGQTYISAPITFGIDDCAFWPVLRSIALDDKGKMLLDRYPALVGYYGKVGRRACVKSVLEEMKAHV</sequence>
<dbReference type="Gene3D" id="3.40.50.850">
    <property type="entry name" value="Isochorismatase-like"/>
    <property type="match status" value="1"/>
</dbReference>
<feature type="domain" description="Fe2OG dioxygenase" evidence="3">
    <location>
        <begin position="312"/>
        <end position="432"/>
    </location>
</feature>
<dbReference type="Gene3D" id="2.60.120.590">
    <property type="entry name" value="Alpha-ketoglutarate-dependent dioxygenase AlkB-like"/>
    <property type="match status" value="1"/>
</dbReference>
<dbReference type="CDD" id="cd00299">
    <property type="entry name" value="GST_C_family"/>
    <property type="match status" value="1"/>
</dbReference>